<comment type="caution">
    <text evidence="1">The sequence shown here is derived from an EMBL/GenBank/DDBJ whole genome shotgun (WGS) entry which is preliminary data.</text>
</comment>
<organism evidence="1">
    <name type="scientific">marine sediment metagenome</name>
    <dbReference type="NCBI Taxonomy" id="412755"/>
    <lineage>
        <taxon>unclassified sequences</taxon>
        <taxon>metagenomes</taxon>
        <taxon>ecological metagenomes</taxon>
    </lineage>
</organism>
<dbReference type="AlphaFoldDB" id="X1E1T2"/>
<accession>X1E1T2</accession>
<reference evidence="1" key="1">
    <citation type="journal article" date="2014" name="Front. Microbiol.">
        <title>High frequency of phylogenetically diverse reductive dehalogenase-homologous genes in deep subseafloor sedimentary metagenomes.</title>
        <authorList>
            <person name="Kawai M."/>
            <person name="Futagami T."/>
            <person name="Toyoda A."/>
            <person name="Takaki Y."/>
            <person name="Nishi S."/>
            <person name="Hori S."/>
            <person name="Arai W."/>
            <person name="Tsubouchi T."/>
            <person name="Morono Y."/>
            <person name="Uchiyama I."/>
            <person name="Ito T."/>
            <person name="Fujiyama A."/>
            <person name="Inagaki F."/>
            <person name="Takami H."/>
        </authorList>
    </citation>
    <scope>NUCLEOTIDE SEQUENCE</scope>
    <source>
        <strain evidence="1">Expedition CK06-06</strain>
    </source>
</reference>
<feature type="non-terminal residue" evidence="1">
    <location>
        <position position="42"/>
    </location>
</feature>
<gene>
    <name evidence="1" type="ORF">S03H2_07846</name>
</gene>
<dbReference type="EMBL" id="BARU01003701">
    <property type="protein sequence ID" value="GAH26462.1"/>
    <property type="molecule type" value="Genomic_DNA"/>
</dbReference>
<proteinExistence type="predicted"/>
<evidence type="ECO:0000313" key="1">
    <source>
        <dbReference type="EMBL" id="GAH26462.1"/>
    </source>
</evidence>
<protein>
    <submittedName>
        <fullName evidence="1">Uncharacterized protein</fullName>
    </submittedName>
</protein>
<name>X1E1T2_9ZZZZ</name>
<sequence length="42" mass="4628">MYKEPAKPIPIKKNTINAITSIPGPRKNSGIKVIIQIVIDIN</sequence>